<evidence type="ECO:0000256" key="2">
    <source>
        <dbReference type="ARBA" id="ARBA00023015"/>
    </source>
</evidence>
<accession>A0A2T7BBJ3</accession>
<keyword evidence="3" id="KW-0238">DNA-binding</keyword>
<dbReference type="GO" id="GO:0045892">
    <property type="term" value="P:negative regulation of DNA-templated transcription"/>
    <property type="evidence" value="ECO:0007669"/>
    <property type="project" value="InterPro"/>
</dbReference>
<protein>
    <submittedName>
        <fullName evidence="5">Transcriptional regulator</fullName>
    </submittedName>
</protein>
<dbReference type="OrthoDB" id="279010at2"/>
<dbReference type="Gene3D" id="1.10.10.10">
    <property type="entry name" value="Winged helix-like DNA-binding domain superfamily/Winged helix DNA-binding domain"/>
    <property type="match status" value="1"/>
</dbReference>
<dbReference type="Pfam" id="PF03965">
    <property type="entry name" value="Penicillinase_R"/>
    <property type="match status" value="1"/>
</dbReference>
<sequence>MSNKSIKPTESELEILAILWEKGPATVRDIHEVLERSKDAGYTTTLKLMQIMHEKGLVYRDTSAKTHVYRAAVSQQDTQQQLLSKMIDTVFNGSASQLVLQALGNRKASAAELDAIKAYLDQIEKKGNNK</sequence>
<dbReference type="InterPro" id="IPR036390">
    <property type="entry name" value="WH_DNA-bd_sf"/>
</dbReference>
<organism evidence="5 6">
    <name type="scientific">Chitinophaga parva</name>
    <dbReference type="NCBI Taxonomy" id="2169414"/>
    <lineage>
        <taxon>Bacteria</taxon>
        <taxon>Pseudomonadati</taxon>
        <taxon>Bacteroidota</taxon>
        <taxon>Chitinophagia</taxon>
        <taxon>Chitinophagales</taxon>
        <taxon>Chitinophagaceae</taxon>
        <taxon>Chitinophaga</taxon>
    </lineage>
</organism>
<evidence type="ECO:0000256" key="4">
    <source>
        <dbReference type="ARBA" id="ARBA00023163"/>
    </source>
</evidence>
<dbReference type="AlphaFoldDB" id="A0A2T7BBJ3"/>
<evidence type="ECO:0000256" key="1">
    <source>
        <dbReference type="ARBA" id="ARBA00011046"/>
    </source>
</evidence>
<keyword evidence="6" id="KW-1185">Reference proteome</keyword>
<comment type="caution">
    <text evidence="5">The sequence shown here is derived from an EMBL/GenBank/DDBJ whole genome shotgun (WGS) entry which is preliminary data.</text>
</comment>
<evidence type="ECO:0000256" key="3">
    <source>
        <dbReference type="ARBA" id="ARBA00023125"/>
    </source>
</evidence>
<name>A0A2T7BBJ3_9BACT</name>
<comment type="similarity">
    <text evidence="1">Belongs to the BlaI transcriptional regulatory family.</text>
</comment>
<proteinExistence type="inferred from homology"/>
<dbReference type="Proteomes" id="UP000244450">
    <property type="component" value="Unassembled WGS sequence"/>
</dbReference>
<dbReference type="EMBL" id="QCYK01000004">
    <property type="protein sequence ID" value="PUZ21756.1"/>
    <property type="molecule type" value="Genomic_DNA"/>
</dbReference>
<evidence type="ECO:0000313" key="5">
    <source>
        <dbReference type="EMBL" id="PUZ21756.1"/>
    </source>
</evidence>
<keyword evidence="4" id="KW-0804">Transcription</keyword>
<evidence type="ECO:0000313" key="6">
    <source>
        <dbReference type="Proteomes" id="UP000244450"/>
    </source>
</evidence>
<dbReference type="PIRSF" id="PIRSF019455">
    <property type="entry name" value="CopR_AtkY"/>
    <property type="match status" value="1"/>
</dbReference>
<dbReference type="InterPro" id="IPR036388">
    <property type="entry name" value="WH-like_DNA-bd_sf"/>
</dbReference>
<keyword evidence="2" id="KW-0805">Transcription regulation</keyword>
<dbReference type="InterPro" id="IPR005650">
    <property type="entry name" value="BlaI_family"/>
</dbReference>
<dbReference type="SUPFAM" id="SSF46785">
    <property type="entry name" value="Winged helix' DNA-binding domain"/>
    <property type="match status" value="1"/>
</dbReference>
<reference evidence="5 6" key="1">
    <citation type="submission" date="2018-04" db="EMBL/GenBank/DDBJ databases">
        <title>Chitinophaga fuyangensis sp. nov., isolated from soil in a chemical factory.</title>
        <authorList>
            <person name="Chen K."/>
        </authorList>
    </citation>
    <scope>NUCLEOTIDE SEQUENCE [LARGE SCALE GENOMIC DNA]</scope>
    <source>
        <strain evidence="5 6">LY-1</strain>
    </source>
</reference>
<gene>
    <name evidence="5" type="ORF">DCC81_24520</name>
</gene>
<dbReference type="RefSeq" id="WP_108689405.1">
    <property type="nucleotide sequence ID" value="NZ_QCYK01000004.1"/>
</dbReference>
<dbReference type="GO" id="GO:0003677">
    <property type="term" value="F:DNA binding"/>
    <property type="evidence" value="ECO:0007669"/>
    <property type="project" value="UniProtKB-KW"/>
</dbReference>
<dbReference type="Gene3D" id="1.10.4040.10">
    <property type="entry name" value="Penicillinase repressor domain"/>
    <property type="match status" value="1"/>
</dbReference>